<proteinExistence type="predicted"/>
<dbReference type="EMBL" id="CABPSC010000006">
    <property type="protein sequence ID" value="VVD99590.1"/>
    <property type="molecule type" value="Genomic_DNA"/>
</dbReference>
<evidence type="ECO:0000313" key="1">
    <source>
        <dbReference type="EMBL" id="VVD99590.1"/>
    </source>
</evidence>
<dbReference type="Proteomes" id="UP000367825">
    <property type="component" value="Unassembled WGS sequence"/>
</dbReference>
<name>A0A5E4UHU4_9BURK</name>
<dbReference type="AlphaFoldDB" id="A0A5E4UHU4"/>
<accession>A0A5E4UHU4</accession>
<organism evidence="1 2">
    <name type="scientific">Pandoraea nosoerga</name>
    <dbReference type="NCBI Taxonomy" id="2508296"/>
    <lineage>
        <taxon>Bacteria</taxon>
        <taxon>Pseudomonadati</taxon>
        <taxon>Pseudomonadota</taxon>
        <taxon>Betaproteobacteria</taxon>
        <taxon>Burkholderiales</taxon>
        <taxon>Burkholderiaceae</taxon>
        <taxon>Pandoraea</taxon>
    </lineage>
</organism>
<reference evidence="1 2" key="1">
    <citation type="submission" date="2019-08" db="EMBL/GenBank/DDBJ databases">
        <authorList>
            <person name="Peeters C."/>
        </authorList>
    </citation>
    <scope>NUCLEOTIDE SEQUENCE [LARGE SCALE GENOMIC DNA]</scope>
    <source>
        <strain evidence="1 2">LMG 31109</strain>
    </source>
</reference>
<gene>
    <name evidence="1" type="ORF">PNO31109_02045</name>
</gene>
<protein>
    <submittedName>
        <fullName evidence="1">Uncharacterized protein</fullName>
    </submittedName>
</protein>
<keyword evidence="2" id="KW-1185">Reference proteome</keyword>
<sequence length="32" mass="3362">MRLRAAQERPRCPNLIAAAGGLSQAILSSVNP</sequence>
<evidence type="ECO:0000313" key="2">
    <source>
        <dbReference type="Proteomes" id="UP000367825"/>
    </source>
</evidence>